<gene>
    <name evidence="1" type="ORF">ENI26_01860</name>
</gene>
<protein>
    <submittedName>
        <fullName evidence="1">Uncharacterized protein</fullName>
    </submittedName>
</protein>
<organism evidence="1">
    <name type="scientific">Methylophaga aminisulfidivorans</name>
    <dbReference type="NCBI Taxonomy" id="230105"/>
    <lineage>
        <taxon>Bacteria</taxon>
        <taxon>Pseudomonadati</taxon>
        <taxon>Pseudomonadota</taxon>
        <taxon>Gammaproteobacteria</taxon>
        <taxon>Thiotrichales</taxon>
        <taxon>Piscirickettsiaceae</taxon>
        <taxon>Methylophaga</taxon>
    </lineage>
</organism>
<dbReference type="AlphaFoldDB" id="A0A7C1W5I7"/>
<dbReference type="InterPro" id="IPR023366">
    <property type="entry name" value="ATP_synth_asu-like_sf"/>
</dbReference>
<dbReference type="EMBL" id="DRHY01000046">
    <property type="protein sequence ID" value="HEC73098.1"/>
    <property type="molecule type" value="Genomic_DNA"/>
</dbReference>
<sequence>MIVNKDNTKEAYFNDGKVFTGKKMLLSQNTTFFDIASPSRPFINILRNAAVSVTSGTPSWESDGYFDATNATVRLLHNDREMKIKTGVYVLKWQGTANVVIHPIKAYDYVENNPAGKIIRLNVTGRDSLGAYIAVSGGTLTDIYMCPEEWETGLLAGTQLSPDYIADMSGFSTIRFMDWMDTNASPVMEYSDYKVNSFMTVGGHPNSTTRGVPLEIIAECCNTTQSNCWITIPHKLVDTGIISLVTKLKQLLDSNLLIYVELTNEAWNFGAGFSDQTNWLRFGGVAANLVSMDPTTNVVTHASHGMTTGDDIVVFNTPTHRNTGLSAGRECNSIVIDVDTFTVASNYDDAIAEIQLPIVSKDILLYKKTTGAEDNLHKFYAERAVEVWDLCEAVLGNQLVKVGASHSNNPSTTAGRCAVIRYKRDAHFHAIAPYYNFFLDENWLESSYESLLETIKTDWYQQYFLDNIDVHLAATGRHNLICYEGGNHNSIPPNQVTTAKTEKLVGFFRSDYERQARNWYVKMLANHGIVEYANYSSHAAPTATGQYGAMEHIRHTNSPAYMGFSEFLDEGVPKSG</sequence>
<proteinExistence type="predicted"/>
<name>A0A7C1W5I7_9GAMM</name>
<evidence type="ECO:0000313" key="1">
    <source>
        <dbReference type="EMBL" id="HEC73098.1"/>
    </source>
</evidence>
<dbReference type="Proteomes" id="UP000886384">
    <property type="component" value="Unassembled WGS sequence"/>
</dbReference>
<comment type="caution">
    <text evidence="1">The sequence shown here is derived from an EMBL/GenBank/DDBJ whole genome shotgun (WGS) entry which is preliminary data.</text>
</comment>
<dbReference type="Gene3D" id="2.40.30.20">
    <property type="match status" value="1"/>
</dbReference>
<accession>A0A7C1W5I7</accession>
<reference evidence="1" key="1">
    <citation type="journal article" date="2020" name="mSystems">
        <title>Genome- and Community-Level Interaction Insights into Carbon Utilization and Element Cycling Functions of Hydrothermarchaeota in Hydrothermal Sediment.</title>
        <authorList>
            <person name="Zhou Z."/>
            <person name="Liu Y."/>
            <person name="Xu W."/>
            <person name="Pan J."/>
            <person name="Luo Z.H."/>
            <person name="Li M."/>
        </authorList>
    </citation>
    <scope>NUCLEOTIDE SEQUENCE [LARGE SCALE GENOMIC DNA]</scope>
    <source>
        <strain evidence="1">HyVt-380</strain>
    </source>
</reference>